<dbReference type="EMBL" id="CP001366">
    <property type="protein sequence ID" value="ACM58743.1"/>
    <property type="molecule type" value="Genomic_DNA"/>
</dbReference>
<dbReference type="Proteomes" id="UP000000740">
    <property type="component" value="Chromosome 2"/>
</dbReference>
<keyword evidence="2" id="KW-1185">Reference proteome</keyword>
<name>B9LVN0_HALLT</name>
<accession>B9LVN0</accession>
<proteinExistence type="predicted"/>
<gene>
    <name evidence="1" type="ordered locus">Hlac_3209</name>
</gene>
<evidence type="ECO:0000313" key="2">
    <source>
        <dbReference type="Proteomes" id="UP000000740"/>
    </source>
</evidence>
<dbReference type="KEGG" id="hla:Hlac_3209"/>
<protein>
    <submittedName>
        <fullName evidence="1">Uncharacterized protein</fullName>
    </submittedName>
</protein>
<reference evidence="1 2" key="1">
    <citation type="journal article" date="2016" name="Stand. Genomic Sci.">
        <title>Complete genome sequence of the Antarctic Halorubrum lacusprofundi type strain ACAM 34.</title>
        <authorList>
            <person name="Anderson I.J."/>
            <person name="DasSarma P."/>
            <person name="Lucas S."/>
            <person name="Copeland A."/>
            <person name="Lapidus A."/>
            <person name="Del Rio T.G."/>
            <person name="Tice H."/>
            <person name="Dalin E."/>
            <person name="Bruce D.C."/>
            <person name="Goodwin L."/>
            <person name="Pitluck S."/>
            <person name="Sims D."/>
            <person name="Brettin T.S."/>
            <person name="Detter J.C."/>
            <person name="Han C.S."/>
            <person name="Larimer F."/>
            <person name="Hauser L."/>
            <person name="Land M."/>
            <person name="Ivanova N."/>
            <person name="Richardson P."/>
            <person name="Cavicchioli R."/>
            <person name="DasSarma S."/>
            <person name="Woese C.R."/>
            <person name="Kyrpides N.C."/>
        </authorList>
    </citation>
    <scope>NUCLEOTIDE SEQUENCE [LARGE SCALE GENOMIC DNA]</scope>
    <source>
        <strain evidence="2">ATCC 49239 / DSM 5036 / JCM 8891 / ACAM 34</strain>
    </source>
</reference>
<organism evidence="1 2">
    <name type="scientific">Halorubrum lacusprofundi (strain ATCC 49239 / DSM 5036 / JCM 8891 / ACAM 34)</name>
    <dbReference type="NCBI Taxonomy" id="416348"/>
    <lineage>
        <taxon>Archaea</taxon>
        <taxon>Methanobacteriati</taxon>
        <taxon>Methanobacteriota</taxon>
        <taxon>Stenosarchaea group</taxon>
        <taxon>Halobacteria</taxon>
        <taxon>Halobacteriales</taxon>
        <taxon>Haloferacaceae</taxon>
        <taxon>Halorubrum</taxon>
    </lineage>
</organism>
<sequence length="40" mass="4473">MTEKCKKHQMIINRLALDEISGIGESTESVVKFNKHGNSV</sequence>
<dbReference type="HOGENOM" id="CLU_3282764_0_0_2"/>
<evidence type="ECO:0000313" key="1">
    <source>
        <dbReference type="EMBL" id="ACM58743.1"/>
    </source>
</evidence>
<dbReference type="AlphaFoldDB" id="B9LVN0"/>